<organism evidence="2 3">
    <name type="scientific">Lolium multiflorum</name>
    <name type="common">Italian ryegrass</name>
    <name type="synonym">Lolium perenne subsp. multiflorum</name>
    <dbReference type="NCBI Taxonomy" id="4521"/>
    <lineage>
        <taxon>Eukaryota</taxon>
        <taxon>Viridiplantae</taxon>
        <taxon>Streptophyta</taxon>
        <taxon>Embryophyta</taxon>
        <taxon>Tracheophyta</taxon>
        <taxon>Spermatophyta</taxon>
        <taxon>Magnoliopsida</taxon>
        <taxon>Liliopsida</taxon>
        <taxon>Poales</taxon>
        <taxon>Poaceae</taxon>
        <taxon>BOP clade</taxon>
        <taxon>Pooideae</taxon>
        <taxon>Poodae</taxon>
        <taxon>Poeae</taxon>
        <taxon>Poeae Chloroplast Group 2 (Poeae type)</taxon>
        <taxon>Loliodinae</taxon>
        <taxon>Loliinae</taxon>
        <taxon>Lolium</taxon>
    </lineage>
</organism>
<gene>
    <name evidence="2" type="ORF">QYE76_029525</name>
</gene>
<keyword evidence="3" id="KW-1185">Reference proteome</keyword>
<dbReference type="PANTHER" id="PTHR11439:SF440">
    <property type="entry name" value="INTEGRASE CATALYTIC DOMAIN-CONTAINING PROTEIN"/>
    <property type="match status" value="1"/>
</dbReference>
<evidence type="ECO:0000313" key="2">
    <source>
        <dbReference type="EMBL" id="KAK1605852.1"/>
    </source>
</evidence>
<accession>A0AAD8VFL6</accession>
<dbReference type="EMBL" id="JAUUTY010000007">
    <property type="protein sequence ID" value="KAK1605852.1"/>
    <property type="molecule type" value="Genomic_DNA"/>
</dbReference>
<comment type="caution">
    <text evidence="2">The sequence shown here is derived from an EMBL/GenBank/DDBJ whole genome shotgun (WGS) entry which is preliminary data.</text>
</comment>
<protein>
    <submittedName>
        <fullName evidence="2">Uncharacterized protein</fullName>
    </submittedName>
</protein>
<reference evidence="2" key="1">
    <citation type="submission" date="2023-07" db="EMBL/GenBank/DDBJ databases">
        <title>A chromosome-level genome assembly of Lolium multiflorum.</title>
        <authorList>
            <person name="Chen Y."/>
            <person name="Copetti D."/>
            <person name="Kolliker R."/>
            <person name="Studer B."/>
        </authorList>
    </citation>
    <scope>NUCLEOTIDE SEQUENCE</scope>
    <source>
        <strain evidence="2">02402/16</strain>
        <tissue evidence="2">Leaf</tissue>
    </source>
</reference>
<evidence type="ECO:0000313" key="3">
    <source>
        <dbReference type="Proteomes" id="UP001231189"/>
    </source>
</evidence>
<dbReference type="PANTHER" id="PTHR11439">
    <property type="entry name" value="GAG-POL-RELATED RETROTRANSPOSON"/>
    <property type="match status" value="1"/>
</dbReference>
<dbReference type="Proteomes" id="UP001231189">
    <property type="component" value="Unassembled WGS sequence"/>
</dbReference>
<feature type="region of interest" description="Disordered" evidence="1">
    <location>
        <begin position="273"/>
        <end position="293"/>
    </location>
</feature>
<proteinExistence type="predicted"/>
<dbReference type="AlphaFoldDB" id="A0AAD8VFL6"/>
<sequence>MENYSLFMGAAAVMKMAVEMAAVSMEEPSGGLPRPAGCRNRDSVPQILASRWRRLWKVLSRFGYADCKSSLTPYDPSVLLRKNEKATKDQLRYSQIIGSLMYLACATRPDISFAVCKLSRFVANPGDDHWHALERVMRYLKGTMSYGIHYTGYPKGLEGYSDSNWISDAKMKATSGYVFTLGGGAVSWKSCKQTILTSMHHLVTLVLHTSLSRLDAALDDFVHHTGQASDAQTRPDMHTHARACTGTLQNAPDHVVAPLAPLTPPLLSAPLASQRHQQSQGHAHWPAGTLCTTPPSTTSATACELTSRARPRLALVFTAITSGVTVVTSPSDERQRQCSGAAVATSP</sequence>
<evidence type="ECO:0000256" key="1">
    <source>
        <dbReference type="SAM" id="MobiDB-lite"/>
    </source>
</evidence>
<name>A0AAD8VFL6_LOLMU</name>